<reference evidence="1" key="1">
    <citation type="submission" date="2023-07" db="EMBL/GenBank/DDBJ databases">
        <authorList>
            <person name="Aktuganov G."/>
            <person name="Boyko T."/>
            <person name="Delegan Y."/>
            <person name="Galimzianova N."/>
            <person name="Gilvanova E."/>
            <person name="Korobov V."/>
            <person name="Kuzmina L."/>
            <person name="Melentiev A."/>
            <person name="Milman P."/>
            <person name="Ryabova A."/>
            <person name="Stupak E."/>
            <person name="Yasakov T."/>
            <person name="Zharikova N."/>
            <person name="Zhurenko E."/>
        </authorList>
    </citation>
    <scope>NUCLEOTIDE SEQUENCE</scope>
    <source>
        <strain evidence="1">IB-739</strain>
    </source>
</reference>
<dbReference type="RefSeq" id="WP_025844325.1">
    <property type="nucleotide sequence ID" value="NZ_JAUMKJ010000035.1"/>
</dbReference>
<protein>
    <submittedName>
        <fullName evidence="1">Uncharacterized protein</fullName>
    </submittedName>
</protein>
<gene>
    <name evidence="1" type="ORF">Q3C12_23845</name>
</gene>
<name>A0ABT8VGF7_9BACL</name>
<proteinExistence type="predicted"/>
<evidence type="ECO:0000313" key="2">
    <source>
        <dbReference type="Proteomes" id="UP001168883"/>
    </source>
</evidence>
<dbReference type="Proteomes" id="UP001168883">
    <property type="component" value="Unassembled WGS sequence"/>
</dbReference>
<sequence length="136" mass="16257">MYHSLKTINWSKLRYNNENWHLSDEFDLFIKGDDQHPSPAHLQMAQEVIGDIEAVSGRAIEFLKMFLKLEGTWELNTLDFGCCFSNAKYDFEFTFDFEDRSNKYEYVYTYFVVSFDIQELGGERLYKPQRMEIGFR</sequence>
<accession>A0ABT8VGF7</accession>
<dbReference type="EMBL" id="JAUMKJ010000035">
    <property type="protein sequence ID" value="MDO3680048.1"/>
    <property type="molecule type" value="Genomic_DNA"/>
</dbReference>
<evidence type="ECO:0000313" key="1">
    <source>
        <dbReference type="EMBL" id="MDO3680048.1"/>
    </source>
</evidence>
<organism evidence="1 2">
    <name type="scientific">Paenibacillus ehimensis</name>
    <dbReference type="NCBI Taxonomy" id="79264"/>
    <lineage>
        <taxon>Bacteria</taxon>
        <taxon>Bacillati</taxon>
        <taxon>Bacillota</taxon>
        <taxon>Bacilli</taxon>
        <taxon>Bacillales</taxon>
        <taxon>Paenibacillaceae</taxon>
        <taxon>Paenibacillus</taxon>
    </lineage>
</organism>
<comment type="caution">
    <text evidence="1">The sequence shown here is derived from an EMBL/GenBank/DDBJ whole genome shotgun (WGS) entry which is preliminary data.</text>
</comment>
<keyword evidence="2" id="KW-1185">Reference proteome</keyword>